<reference evidence="1 2" key="1">
    <citation type="submission" date="2018-05" db="EMBL/GenBank/DDBJ databases">
        <title>Marinilabilia rubrum sp. nov., isolated from saltern sediment.</title>
        <authorList>
            <person name="Zhang R."/>
        </authorList>
    </citation>
    <scope>NUCLEOTIDE SEQUENCE [LARGE SCALE GENOMIC DNA]</scope>
    <source>
        <strain evidence="1 2">WTE16</strain>
    </source>
</reference>
<sequence length="311" mass="34518">MEIVLKNLDKILKVVGEKINKNSFINQTLTLFVFIGLASGCTETIELELETAAKRLVVDGNVTNEQKMHFLRLSESVSFFSDSASPTVSGAQVLISDGINVERLSEAQDIPGIYYTSENFGGVPGRTYSLSVSNVDIDEDGEMEEYTSHAPLPDVSAPDSITMEFDEGWNVWKILLYARENPETEDYYMFRLFKNGTLISNTISEYSVVSDKFFDEGNANGIWVQSIDAGQESGEFEEGDVITLQMCGITEEYFDFVQAVQQENRGQYPLFSGPPANVPGNISNGALGFFSAFSVSYVSLLYHEGEDYSEK</sequence>
<dbReference type="InterPro" id="IPR025345">
    <property type="entry name" value="DUF4249"/>
</dbReference>
<organism evidence="1 2">
    <name type="scientific">Marinilabilia rubra</name>
    <dbReference type="NCBI Taxonomy" id="2162893"/>
    <lineage>
        <taxon>Bacteria</taxon>
        <taxon>Pseudomonadati</taxon>
        <taxon>Bacteroidota</taxon>
        <taxon>Bacteroidia</taxon>
        <taxon>Marinilabiliales</taxon>
        <taxon>Marinilabiliaceae</taxon>
        <taxon>Marinilabilia</taxon>
    </lineage>
</organism>
<gene>
    <name evidence="1" type="ORF">DDZ16_08715</name>
</gene>
<name>A0A2U2BA67_9BACT</name>
<evidence type="ECO:0000313" key="1">
    <source>
        <dbReference type="EMBL" id="PWD99958.1"/>
    </source>
</evidence>
<proteinExistence type="predicted"/>
<protein>
    <submittedName>
        <fullName evidence="1">DUF4249 domain-containing protein</fullName>
    </submittedName>
</protein>
<dbReference type="EMBL" id="QEWP01000005">
    <property type="protein sequence ID" value="PWD99958.1"/>
    <property type="molecule type" value="Genomic_DNA"/>
</dbReference>
<comment type="caution">
    <text evidence="1">The sequence shown here is derived from an EMBL/GenBank/DDBJ whole genome shotgun (WGS) entry which is preliminary data.</text>
</comment>
<accession>A0A2U2BA67</accession>
<dbReference type="AlphaFoldDB" id="A0A2U2BA67"/>
<dbReference type="Proteomes" id="UP000244956">
    <property type="component" value="Unassembled WGS sequence"/>
</dbReference>
<dbReference type="Pfam" id="PF14054">
    <property type="entry name" value="DUF4249"/>
    <property type="match status" value="1"/>
</dbReference>
<dbReference type="OrthoDB" id="1117670at2"/>
<keyword evidence="2" id="KW-1185">Reference proteome</keyword>
<evidence type="ECO:0000313" key="2">
    <source>
        <dbReference type="Proteomes" id="UP000244956"/>
    </source>
</evidence>